<accession>A0ACB9LJ22</accession>
<dbReference type="Proteomes" id="UP001057402">
    <property type="component" value="Chromosome 11"/>
</dbReference>
<reference evidence="2" key="1">
    <citation type="journal article" date="2023" name="Front. Plant Sci.">
        <title>Chromosomal-level genome assembly of Melastoma candidum provides insights into trichome evolution.</title>
        <authorList>
            <person name="Zhong Y."/>
            <person name="Wu W."/>
            <person name="Sun C."/>
            <person name="Zou P."/>
            <person name="Liu Y."/>
            <person name="Dai S."/>
            <person name="Zhou R."/>
        </authorList>
    </citation>
    <scope>NUCLEOTIDE SEQUENCE [LARGE SCALE GENOMIC DNA]</scope>
</reference>
<name>A0ACB9LJ22_9MYRT</name>
<organism evidence="1 2">
    <name type="scientific">Melastoma candidum</name>
    <dbReference type="NCBI Taxonomy" id="119954"/>
    <lineage>
        <taxon>Eukaryota</taxon>
        <taxon>Viridiplantae</taxon>
        <taxon>Streptophyta</taxon>
        <taxon>Embryophyta</taxon>
        <taxon>Tracheophyta</taxon>
        <taxon>Spermatophyta</taxon>
        <taxon>Magnoliopsida</taxon>
        <taxon>eudicotyledons</taxon>
        <taxon>Gunneridae</taxon>
        <taxon>Pentapetalae</taxon>
        <taxon>rosids</taxon>
        <taxon>malvids</taxon>
        <taxon>Myrtales</taxon>
        <taxon>Melastomataceae</taxon>
        <taxon>Melastomatoideae</taxon>
        <taxon>Melastomateae</taxon>
        <taxon>Melastoma</taxon>
    </lineage>
</organism>
<proteinExistence type="predicted"/>
<protein>
    <submittedName>
        <fullName evidence="1">Uncharacterized protein</fullName>
    </submittedName>
</protein>
<evidence type="ECO:0000313" key="1">
    <source>
        <dbReference type="EMBL" id="KAI4311500.1"/>
    </source>
</evidence>
<dbReference type="EMBL" id="CM042890">
    <property type="protein sequence ID" value="KAI4311500.1"/>
    <property type="molecule type" value="Genomic_DNA"/>
</dbReference>
<comment type="caution">
    <text evidence="1">The sequence shown here is derived from an EMBL/GenBank/DDBJ whole genome shotgun (WGS) entry which is preliminary data.</text>
</comment>
<sequence length="138" mass="15758">MLKQRLYVWKRLSFSITYRRNGFEVLPVSRNFTLRAVILWSLSCRESVIWDAGNALLLELDDKDVACLSDLLRSSDSLRASSLADLDRLPSSIQDLQRKIESCKEKTEVARAEVVADSGIDMLPKELDEVLRKEKNAD</sequence>
<evidence type="ECO:0000313" key="2">
    <source>
        <dbReference type="Proteomes" id="UP001057402"/>
    </source>
</evidence>
<gene>
    <name evidence="1" type="ORF">MLD38_036391</name>
</gene>
<keyword evidence="2" id="KW-1185">Reference proteome</keyword>